<dbReference type="KEGG" id="ovi:T265_12294"/>
<feature type="compositionally biased region" description="Polar residues" evidence="1">
    <location>
        <begin position="28"/>
        <end position="47"/>
    </location>
</feature>
<sequence>MVDDHGREPDNHQGLVLESRDCSADAIGSQSAQQPNRFFTYSDSSGGQRDRASGPAVGGFRLLSSGDVPAVHSPQVTNLNQT</sequence>
<feature type="compositionally biased region" description="Basic and acidic residues" evidence="1">
    <location>
        <begin position="1"/>
        <end position="11"/>
    </location>
</feature>
<dbReference type="RefSeq" id="XP_009177888.1">
    <property type="nucleotide sequence ID" value="XM_009179624.1"/>
</dbReference>
<proteinExistence type="predicted"/>
<accession>A0A074Z4X9</accession>
<gene>
    <name evidence="3" type="ORF">T265_07670</name>
    <name evidence="2" type="ORF">T265_12294</name>
</gene>
<organism evidence="2 4">
    <name type="scientific">Opisthorchis viverrini</name>
    <name type="common">Southeast Asian liver fluke</name>
    <dbReference type="NCBI Taxonomy" id="6198"/>
    <lineage>
        <taxon>Eukaryota</taxon>
        <taxon>Metazoa</taxon>
        <taxon>Spiralia</taxon>
        <taxon>Lophotrochozoa</taxon>
        <taxon>Platyhelminthes</taxon>
        <taxon>Trematoda</taxon>
        <taxon>Digenea</taxon>
        <taxon>Opisthorchiida</taxon>
        <taxon>Opisthorchiata</taxon>
        <taxon>Opisthorchiidae</taxon>
        <taxon>Opisthorchis</taxon>
    </lineage>
</organism>
<dbReference type="CTD" id="20321849"/>
<dbReference type="AlphaFoldDB" id="A0A074Z4X9"/>
<keyword evidence="4" id="KW-1185">Reference proteome</keyword>
<dbReference type="Proteomes" id="UP000054324">
    <property type="component" value="Unassembled WGS sequence"/>
</dbReference>
<name>A0A074Z4X9_OPIVI</name>
<protein>
    <submittedName>
        <fullName evidence="2">Uncharacterized protein</fullName>
    </submittedName>
</protein>
<evidence type="ECO:0000313" key="4">
    <source>
        <dbReference type="Proteomes" id="UP000054324"/>
    </source>
</evidence>
<dbReference type="EMBL" id="KL596798">
    <property type="protein sequence ID" value="KER24785.1"/>
    <property type="molecule type" value="Genomic_DNA"/>
</dbReference>
<dbReference type="GeneID" id="20321849"/>
<evidence type="ECO:0000313" key="2">
    <source>
        <dbReference type="EMBL" id="KER18365.1"/>
    </source>
</evidence>
<evidence type="ECO:0000256" key="1">
    <source>
        <dbReference type="SAM" id="MobiDB-lite"/>
    </source>
</evidence>
<feature type="region of interest" description="Disordered" evidence="1">
    <location>
        <begin position="1"/>
        <end position="82"/>
    </location>
</feature>
<dbReference type="KEGG" id="ovi:T265_07670"/>
<dbReference type="CTD" id="20326462"/>
<dbReference type="RefSeq" id="XP_009171507.1">
    <property type="nucleotide sequence ID" value="XM_009173243.1"/>
</dbReference>
<dbReference type="GeneID" id="20326462"/>
<evidence type="ECO:0000313" key="3">
    <source>
        <dbReference type="EMBL" id="KER24785.1"/>
    </source>
</evidence>
<dbReference type="EMBL" id="KL602312">
    <property type="protein sequence ID" value="KER18365.1"/>
    <property type="molecule type" value="Genomic_DNA"/>
</dbReference>
<reference evidence="2 4" key="1">
    <citation type="submission" date="2013-11" db="EMBL/GenBank/DDBJ databases">
        <title>Opisthorchis viverrini - life in the bile duct.</title>
        <authorList>
            <person name="Young N.D."/>
            <person name="Nagarajan N."/>
            <person name="Lin S.J."/>
            <person name="Korhonen P.K."/>
            <person name="Jex A.R."/>
            <person name="Hall R.S."/>
            <person name="Safavi-Hemami H."/>
            <person name="Kaewkong W."/>
            <person name="Bertrand D."/>
            <person name="Gao S."/>
            <person name="Seet Q."/>
            <person name="Wongkham S."/>
            <person name="Teh B.T."/>
            <person name="Wongkham C."/>
            <person name="Intapan P.M."/>
            <person name="Maleewong W."/>
            <person name="Yang X."/>
            <person name="Hu M."/>
            <person name="Wang Z."/>
            <person name="Hofmann A."/>
            <person name="Sternberg P.W."/>
            <person name="Tan P."/>
            <person name="Wang J."/>
            <person name="Gasser R.B."/>
        </authorList>
    </citation>
    <scope>NUCLEOTIDE SEQUENCE [LARGE SCALE GENOMIC DNA]</scope>
</reference>